<dbReference type="InterPro" id="IPR029058">
    <property type="entry name" value="AB_hydrolase_fold"/>
</dbReference>
<evidence type="ECO:0000256" key="1">
    <source>
        <dbReference type="ARBA" id="ARBA00004123"/>
    </source>
</evidence>
<evidence type="ECO:0000256" key="3">
    <source>
        <dbReference type="ARBA" id="ARBA00006499"/>
    </source>
</evidence>
<keyword evidence="10" id="KW-0443">Lipid metabolism</keyword>
<comment type="caution">
    <text evidence="16">The sequence shown here is derived from an EMBL/GenBank/DDBJ whole genome shotgun (WGS) entry which is preliminary data.</text>
</comment>
<organism evidence="16 17">
    <name type="scientific">Lunasporangiospora selenospora</name>
    <dbReference type="NCBI Taxonomy" id="979761"/>
    <lineage>
        <taxon>Eukaryota</taxon>
        <taxon>Fungi</taxon>
        <taxon>Fungi incertae sedis</taxon>
        <taxon>Mucoromycota</taxon>
        <taxon>Mortierellomycotina</taxon>
        <taxon>Mortierellomycetes</taxon>
        <taxon>Mortierellales</taxon>
        <taxon>Mortierellaceae</taxon>
        <taxon>Lunasporangiospora</taxon>
    </lineage>
</organism>
<gene>
    <name evidence="16" type="ORF">BGW38_010078</name>
</gene>
<evidence type="ECO:0000313" key="16">
    <source>
        <dbReference type="EMBL" id="KAF9583182.1"/>
    </source>
</evidence>
<reference evidence="16" key="1">
    <citation type="journal article" date="2020" name="Fungal Divers.">
        <title>Resolving the Mortierellaceae phylogeny through synthesis of multi-gene phylogenetics and phylogenomics.</title>
        <authorList>
            <person name="Vandepol N."/>
            <person name="Liber J."/>
            <person name="Desiro A."/>
            <person name="Na H."/>
            <person name="Kennedy M."/>
            <person name="Barry K."/>
            <person name="Grigoriev I.V."/>
            <person name="Miller A.N."/>
            <person name="O'Donnell K."/>
            <person name="Stajich J.E."/>
            <person name="Bonito G."/>
        </authorList>
    </citation>
    <scope>NUCLEOTIDE SEQUENCE</scope>
    <source>
        <strain evidence="16">KOD1015</strain>
    </source>
</reference>
<dbReference type="InterPro" id="IPR050565">
    <property type="entry name" value="LYPA1-2/EST-like"/>
</dbReference>
<dbReference type="Gene3D" id="3.40.50.1820">
    <property type="entry name" value="alpha/beta hydrolase"/>
    <property type="match status" value="1"/>
</dbReference>
<comment type="similarity">
    <text evidence="3">Belongs to the AB hydrolase superfamily. AB hydrolase 2 family.</text>
</comment>
<keyword evidence="9" id="KW-0276">Fatty acid metabolism</keyword>
<evidence type="ECO:0000256" key="6">
    <source>
        <dbReference type="ARBA" id="ARBA00022487"/>
    </source>
</evidence>
<evidence type="ECO:0000256" key="10">
    <source>
        <dbReference type="ARBA" id="ARBA00023098"/>
    </source>
</evidence>
<protein>
    <recommendedName>
        <fullName evidence="5">Acyl-protein thioesterase 1</fullName>
        <ecNumber evidence="4">3.1.2.22</ecNumber>
    </recommendedName>
    <alternativeName>
        <fullName evidence="13">Palmitoyl-protein hydrolase</fullName>
    </alternativeName>
</protein>
<evidence type="ECO:0000256" key="2">
    <source>
        <dbReference type="ARBA" id="ARBA00004496"/>
    </source>
</evidence>
<dbReference type="AlphaFoldDB" id="A0A9P6KFW1"/>
<keyword evidence="6" id="KW-0719">Serine esterase</keyword>
<evidence type="ECO:0000256" key="4">
    <source>
        <dbReference type="ARBA" id="ARBA00012423"/>
    </source>
</evidence>
<dbReference type="GO" id="GO:0005737">
    <property type="term" value="C:cytoplasm"/>
    <property type="evidence" value="ECO:0007669"/>
    <property type="project" value="UniProtKB-SubCell"/>
</dbReference>
<proteinExistence type="inferred from homology"/>
<evidence type="ECO:0000313" key="17">
    <source>
        <dbReference type="Proteomes" id="UP000780801"/>
    </source>
</evidence>
<dbReference type="SUPFAM" id="SSF53474">
    <property type="entry name" value="alpha/beta-Hydrolases"/>
    <property type="match status" value="1"/>
</dbReference>
<dbReference type="InterPro" id="IPR003140">
    <property type="entry name" value="PLipase/COase/thioEstase"/>
</dbReference>
<dbReference type="EMBL" id="JAABOA010000785">
    <property type="protein sequence ID" value="KAF9583182.1"/>
    <property type="molecule type" value="Genomic_DNA"/>
</dbReference>
<accession>A0A9P6KFW1</accession>
<evidence type="ECO:0000256" key="13">
    <source>
        <dbReference type="ARBA" id="ARBA00031195"/>
    </source>
</evidence>
<name>A0A9P6KFW1_9FUNG</name>
<evidence type="ECO:0000256" key="8">
    <source>
        <dbReference type="ARBA" id="ARBA00022801"/>
    </source>
</evidence>
<keyword evidence="7" id="KW-0963">Cytoplasm</keyword>
<dbReference type="PANTHER" id="PTHR10655:SF17">
    <property type="entry name" value="LYSOPHOSPHOLIPASE-LIKE PROTEIN 1"/>
    <property type="match status" value="1"/>
</dbReference>
<evidence type="ECO:0000256" key="12">
    <source>
        <dbReference type="ARBA" id="ARBA00029392"/>
    </source>
</evidence>
<comment type="function">
    <text evidence="12">Hydrolyzes fatty acids from S-acylated cysteine residues in proteins with a strong preference for palmitoylated G-alpha proteins over other acyl substrates. Mediates the deacylation of G-alpha proteins such as GPA1 in vivo, but has weak or no activity toward palmitoylated Ras proteins. Has weak lysophospholipase activity in vitro; however such activity may not exist in vivo.</text>
</comment>
<keyword evidence="8" id="KW-0378">Hydrolase</keyword>
<comment type="catalytic activity">
    <reaction evidence="14">
        <text>S-hexadecanoyl-L-cysteinyl-[protein] + H2O = L-cysteinyl-[protein] + hexadecanoate + H(+)</text>
        <dbReference type="Rhea" id="RHEA:19233"/>
        <dbReference type="Rhea" id="RHEA-COMP:10131"/>
        <dbReference type="Rhea" id="RHEA-COMP:11032"/>
        <dbReference type="ChEBI" id="CHEBI:7896"/>
        <dbReference type="ChEBI" id="CHEBI:15377"/>
        <dbReference type="ChEBI" id="CHEBI:15378"/>
        <dbReference type="ChEBI" id="CHEBI:29950"/>
        <dbReference type="ChEBI" id="CHEBI:74151"/>
        <dbReference type="EC" id="3.1.2.22"/>
    </reaction>
</comment>
<dbReference type="Pfam" id="PF02230">
    <property type="entry name" value="Abhydrolase_2"/>
    <property type="match status" value="1"/>
</dbReference>
<evidence type="ECO:0000256" key="7">
    <source>
        <dbReference type="ARBA" id="ARBA00022490"/>
    </source>
</evidence>
<dbReference type="EC" id="3.1.2.22" evidence="4"/>
<feature type="domain" description="Phospholipase/carboxylesterase/thioesterase" evidence="15">
    <location>
        <begin position="12"/>
        <end position="224"/>
    </location>
</feature>
<keyword evidence="11" id="KW-0539">Nucleus</keyword>
<evidence type="ECO:0000256" key="11">
    <source>
        <dbReference type="ARBA" id="ARBA00023242"/>
    </source>
</evidence>
<dbReference type="PANTHER" id="PTHR10655">
    <property type="entry name" value="LYSOPHOSPHOLIPASE-RELATED"/>
    <property type="match status" value="1"/>
</dbReference>
<dbReference type="OrthoDB" id="2418081at2759"/>
<sequence length="236" mass="25893">MTTTTIKPLTTIIQEPTAKHTATVIILHGFGDSGAGWAPVGEQLGALLPHVKFIFPNAHALPITFSGGMLTPAWFDFRAISPSELEPDESGMFRARQQVMDIIHNEIEEHGIPSTRIIIGGFSQGCVLALLVGLTAEDRMAGIVALSGYIPLHEKIMTIVKDANRDTPIFWGHGDADPVVPYKYGELSVELLKKNNYNVKFYTYARMGHSASMQELRDLLEFLKGTVPENAPPARL</sequence>
<dbReference type="GO" id="GO:0052689">
    <property type="term" value="F:carboxylic ester hydrolase activity"/>
    <property type="evidence" value="ECO:0007669"/>
    <property type="project" value="UniProtKB-KW"/>
</dbReference>
<dbReference type="GO" id="GO:0005634">
    <property type="term" value="C:nucleus"/>
    <property type="evidence" value="ECO:0007669"/>
    <property type="project" value="UniProtKB-SubCell"/>
</dbReference>
<evidence type="ECO:0000256" key="5">
    <source>
        <dbReference type="ARBA" id="ARBA00014923"/>
    </source>
</evidence>
<evidence type="ECO:0000256" key="9">
    <source>
        <dbReference type="ARBA" id="ARBA00022832"/>
    </source>
</evidence>
<comment type="subcellular location">
    <subcellularLocation>
        <location evidence="2">Cytoplasm</location>
    </subcellularLocation>
    <subcellularLocation>
        <location evidence="1">Nucleus</location>
    </subcellularLocation>
</comment>
<dbReference type="GO" id="GO:0006631">
    <property type="term" value="P:fatty acid metabolic process"/>
    <property type="evidence" value="ECO:0007669"/>
    <property type="project" value="UniProtKB-KW"/>
</dbReference>
<keyword evidence="17" id="KW-1185">Reference proteome</keyword>
<dbReference type="FunFam" id="3.40.50.1820:FF:000276">
    <property type="entry name" value="Acyl-protein thioesterase 1"/>
    <property type="match status" value="1"/>
</dbReference>
<evidence type="ECO:0000256" key="14">
    <source>
        <dbReference type="ARBA" id="ARBA00047337"/>
    </source>
</evidence>
<evidence type="ECO:0000259" key="15">
    <source>
        <dbReference type="Pfam" id="PF02230"/>
    </source>
</evidence>
<dbReference type="Proteomes" id="UP000780801">
    <property type="component" value="Unassembled WGS sequence"/>
</dbReference>
<dbReference type="GO" id="GO:0008474">
    <property type="term" value="F:palmitoyl-(protein) hydrolase activity"/>
    <property type="evidence" value="ECO:0007669"/>
    <property type="project" value="UniProtKB-EC"/>
</dbReference>